<evidence type="ECO:0000313" key="7">
    <source>
        <dbReference type="Proteomes" id="UP000233467"/>
    </source>
</evidence>
<dbReference type="InterPro" id="IPR044872">
    <property type="entry name" value="CcmK/CsoS1_BMC"/>
</dbReference>
<feature type="compositionally biased region" description="Polar residues" evidence="4">
    <location>
        <begin position="97"/>
        <end position="133"/>
    </location>
</feature>
<evidence type="ECO:0000256" key="3">
    <source>
        <dbReference type="PROSITE-ProRule" id="PRU01278"/>
    </source>
</evidence>
<dbReference type="SMART" id="SM00877">
    <property type="entry name" value="BMC"/>
    <property type="match status" value="1"/>
</dbReference>
<sequence>MKSLGVIETRGLVAAIQAVDAACKSASVNCIGYRKVGSGLVSVCFEGEISAIHTAIERGVAVAATIDKQVHSLVIARPEPSAVAALSNLKGQPPRAQANTNMDMTAETSAAPTLSPKNSTDAEPVTPQATQPTLDLAEDKNAAARRGRKA</sequence>
<keyword evidence="7" id="KW-1185">Reference proteome</keyword>
<accession>A0A2N3J438</accession>
<dbReference type="Pfam" id="PF00936">
    <property type="entry name" value="BMC"/>
    <property type="match status" value="1"/>
</dbReference>
<dbReference type="PROSITE" id="PS51930">
    <property type="entry name" value="BMC_2"/>
    <property type="match status" value="1"/>
</dbReference>
<keyword evidence="2" id="KW-1283">Bacterial microcompartment</keyword>
<dbReference type="InterPro" id="IPR000249">
    <property type="entry name" value="BMC_dom"/>
</dbReference>
<comment type="similarity">
    <text evidence="3">Belongs to the bacterial microcompartments protein family.</text>
</comment>
<evidence type="ECO:0000259" key="5">
    <source>
        <dbReference type="PROSITE" id="PS51930"/>
    </source>
</evidence>
<feature type="region of interest" description="Disordered" evidence="4">
    <location>
        <begin position="88"/>
        <end position="150"/>
    </location>
</feature>
<dbReference type="Gene3D" id="3.30.70.1710">
    <property type="match status" value="1"/>
</dbReference>
<dbReference type="InterPro" id="IPR037233">
    <property type="entry name" value="CcmK-like_sf"/>
</dbReference>
<dbReference type="AlphaFoldDB" id="A0A2N3J438"/>
<evidence type="ECO:0000313" key="6">
    <source>
        <dbReference type="EMBL" id="PKQ80773.1"/>
    </source>
</evidence>
<evidence type="ECO:0000256" key="2">
    <source>
        <dbReference type="ARBA" id="ARBA00024446"/>
    </source>
</evidence>
<dbReference type="PANTHER" id="PTHR33941">
    <property type="entry name" value="PROPANEDIOL UTILIZATION PROTEIN PDUA"/>
    <property type="match status" value="1"/>
</dbReference>
<protein>
    <submittedName>
        <fullName evidence="6">Microcompartment protein</fullName>
    </submittedName>
</protein>
<dbReference type="Proteomes" id="UP000233467">
    <property type="component" value="Unassembled WGS sequence"/>
</dbReference>
<dbReference type="CDD" id="cd07045">
    <property type="entry name" value="BMC_CcmK_like"/>
    <property type="match status" value="1"/>
</dbReference>
<gene>
    <name evidence="6" type="ORF">CJP16_06215</name>
</gene>
<reference evidence="6 7" key="1">
    <citation type="journal article" date="2017" name="Front. Microbiol.">
        <title>Strong Genomic and Phenotypic Heterogeneity in the Aeromonas sobria Species Complex.</title>
        <authorList>
            <person name="Gauthier J."/>
            <person name="Vincent A.T."/>
            <person name="Charette S.J."/>
            <person name="Derome N."/>
        </authorList>
    </citation>
    <scope>NUCLEOTIDE SEQUENCE [LARGE SCALE GENOMIC DNA]</scope>
    <source>
        <strain evidence="6 7">TM18</strain>
    </source>
</reference>
<dbReference type="InterPro" id="IPR050575">
    <property type="entry name" value="BMC_shell"/>
</dbReference>
<feature type="domain" description="BMC" evidence="5">
    <location>
        <begin position="3"/>
        <end position="87"/>
    </location>
</feature>
<dbReference type="RefSeq" id="WP_101324016.1">
    <property type="nucleotide sequence ID" value="NZ_NKWE01000093.1"/>
</dbReference>
<dbReference type="GO" id="GO:0031469">
    <property type="term" value="C:bacterial microcompartment"/>
    <property type="evidence" value="ECO:0007669"/>
    <property type="project" value="UniProtKB-SubCell"/>
</dbReference>
<evidence type="ECO:0000256" key="1">
    <source>
        <dbReference type="ARBA" id="ARBA00024322"/>
    </source>
</evidence>
<dbReference type="PANTHER" id="PTHR33941:SF11">
    <property type="entry name" value="BACTERIAL MICROCOMPARTMENT SHELL PROTEIN PDUJ"/>
    <property type="match status" value="1"/>
</dbReference>
<comment type="caution">
    <text evidence="6">The sequence shown here is derived from an EMBL/GenBank/DDBJ whole genome shotgun (WGS) entry which is preliminary data.</text>
</comment>
<name>A0A2N3J438_AERSO</name>
<evidence type="ECO:0000256" key="4">
    <source>
        <dbReference type="SAM" id="MobiDB-lite"/>
    </source>
</evidence>
<dbReference type="EMBL" id="NQMM01000019">
    <property type="protein sequence ID" value="PKQ80773.1"/>
    <property type="molecule type" value="Genomic_DNA"/>
</dbReference>
<comment type="subcellular location">
    <subcellularLocation>
        <location evidence="1">Bacterial microcompartment</location>
    </subcellularLocation>
</comment>
<dbReference type="SUPFAM" id="SSF143414">
    <property type="entry name" value="CcmK-like"/>
    <property type="match status" value="1"/>
</dbReference>
<organism evidence="6 7">
    <name type="scientific">Aeromonas sobria</name>
    <dbReference type="NCBI Taxonomy" id="646"/>
    <lineage>
        <taxon>Bacteria</taxon>
        <taxon>Pseudomonadati</taxon>
        <taxon>Pseudomonadota</taxon>
        <taxon>Gammaproteobacteria</taxon>
        <taxon>Aeromonadales</taxon>
        <taxon>Aeromonadaceae</taxon>
        <taxon>Aeromonas</taxon>
    </lineage>
</organism>
<proteinExistence type="inferred from homology"/>